<dbReference type="CDD" id="cd20544">
    <property type="entry name" value="CYCLIN_AtCycD-like_rpt2"/>
    <property type="match status" value="1"/>
</dbReference>
<evidence type="ECO:0000259" key="7">
    <source>
        <dbReference type="SMART" id="SM00385"/>
    </source>
</evidence>
<dbReference type="InterPro" id="IPR004367">
    <property type="entry name" value="Cyclin_C-dom"/>
</dbReference>
<dbReference type="FunFam" id="1.10.472.10:FF:000034">
    <property type="entry name" value="D2/4-type cyclin"/>
    <property type="match status" value="1"/>
</dbReference>
<evidence type="ECO:0000256" key="6">
    <source>
        <dbReference type="SAM" id="MobiDB-lite"/>
    </source>
</evidence>
<dbReference type="InterPro" id="IPR006671">
    <property type="entry name" value="Cyclin_N"/>
</dbReference>
<proteinExistence type="inferred from homology"/>
<reference evidence="9 10" key="1">
    <citation type="journal article" date="2021" name="Plant Biotechnol. J.">
        <title>Multi-omics assisted identification of the key and species-specific regulatory components of drought-tolerant mechanisms in Gossypium stocksii.</title>
        <authorList>
            <person name="Yu D."/>
            <person name="Ke L."/>
            <person name="Zhang D."/>
            <person name="Wu Y."/>
            <person name="Sun Y."/>
            <person name="Mei J."/>
            <person name="Sun J."/>
            <person name="Sun Y."/>
        </authorList>
    </citation>
    <scope>NUCLEOTIDE SEQUENCE [LARGE SCALE GENOMIC DNA]</scope>
    <source>
        <strain evidence="10">cv. E1</strain>
        <tissue evidence="9">Leaf</tissue>
    </source>
</reference>
<feature type="compositionally biased region" description="Low complexity" evidence="6">
    <location>
        <begin position="27"/>
        <end position="44"/>
    </location>
</feature>
<evidence type="ECO:0000256" key="5">
    <source>
        <dbReference type="RuleBase" id="RU000383"/>
    </source>
</evidence>
<evidence type="ECO:0000313" key="9">
    <source>
        <dbReference type="EMBL" id="KAH1098889.1"/>
    </source>
</evidence>
<dbReference type="InterPro" id="IPR039361">
    <property type="entry name" value="Cyclin"/>
</dbReference>
<keyword evidence="4" id="KW-0131">Cell cycle</keyword>
<feature type="region of interest" description="Disordered" evidence="6">
    <location>
        <begin position="27"/>
        <end position="48"/>
    </location>
</feature>
<keyword evidence="2" id="KW-0132">Cell division</keyword>
<accession>A0A9D3VZ59</accession>
<dbReference type="AlphaFoldDB" id="A0A9D3VZ59"/>
<sequence length="395" mass="44400">MPLRPSISRIFIITIIQMSLSHSHSTPLNSPSVSAASSGSTGLSCGEDAGEVVTWEPEPFSGHHDKYYPNPDENAISRLIDSESHHMPLPDYLRRCQDRSVDVISRQDSINWMLKVHAHYHFSPVTAFLSVNYFDRYLSSYSLPQANGWPFQLLSVACLSLAAKMEEPQVPLLLDLQVFEPRFVFEPKTIQRMELRVMAALNWRLCSVTPFDYLHYFISKLPSCSTRLPNSFSSIISASSDLILNTTRGNTSNIYKRKRRFLLKFVKFLFLVFTVMDFLRFAPSTMAAAALLCATGDSLECPARDFFFHESVNREMVRSCHQLMEEYLVDTCPSARFKELRVEQPSTAPPSPVGVLDAAACGSCDTRSEIPGSSSSQEEPPPKRLRSSGPDVQQP</sequence>
<evidence type="ECO:0000259" key="8">
    <source>
        <dbReference type="SMART" id="SM01332"/>
    </source>
</evidence>
<dbReference type="InterPro" id="IPR013763">
    <property type="entry name" value="Cyclin-like_dom"/>
</dbReference>
<keyword evidence="10" id="KW-1185">Reference proteome</keyword>
<dbReference type="Pfam" id="PF00134">
    <property type="entry name" value="Cyclin_N"/>
    <property type="match status" value="1"/>
</dbReference>
<dbReference type="InterPro" id="IPR036915">
    <property type="entry name" value="Cyclin-like_sf"/>
</dbReference>
<dbReference type="PROSITE" id="PS00292">
    <property type="entry name" value="CYCLINS"/>
    <property type="match status" value="1"/>
</dbReference>
<comment type="similarity">
    <text evidence="1">Belongs to the cyclin family. Cyclin D subfamily.</text>
</comment>
<dbReference type="SMART" id="SM00385">
    <property type="entry name" value="CYCLIN"/>
    <property type="match status" value="1"/>
</dbReference>
<dbReference type="SMART" id="SM01332">
    <property type="entry name" value="Cyclin_C"/>
    <property type="match status" value="1"/>
</dbReference>
<feature type="domain" description="Cyclin-like" evidence="7">
    <location>
        <begin position="111"/>
        <end position="199"/>
    </location>
</feature>
<evidence type="ECO:0000256" key="3">
    <source>
        <dbReference type="ARBA" id="ARBA00023127"/>
    </source>
</evidence>
<comment type="caution">
    <text evidence="9">The sequence shown here is derived from an EMBL/GenBank/DDBJ whole genome shotgun (WGS) entry which is preliminary data.</text>
</comment>
<evidence type="ECO:0000313" key="10">
    <source>
        <dbReference type="Proteomes" id="UP000828251"/>
    </source>
</evidence>
<feature type="compositionally biased region" description="Low complexity" evidence="6">
    <location>
        <begin position="369"/>
        <end position="378"/>
    </location>
</feature>
<dbReference type="Proteomes" id="UP000828251">
    <property type="component" value="Unassembled WGS sequence"/>
</dbReference>
<dbReference type="EMBL" id="JAIQCV010000005">
    <property type="protein sequence ID" value="KAH1098889.1"/>
    <property type="molecule type" value="Genomic_DNA"/>
</dbReference>
<feature type="domain" description="Cyclin C-terminal" evidence="8">
    <location>
        <begin position="208"/>
        <end position="365"/>
    </location>
</feature>
<dbReference type="Gene3D" id="1.10.472.10">
    <property type="entry name" value="Cyclin-like"/>
    <property type="match status" value="2"/>
</dbReference>
<dbReference type="GO" id="GO:0051301">
    <property type="term" value="P:cell division"/>
    <property type="evidence" value="ECO:0007669"/>
    <property type="project" value="UniProtKB-KW"/>
</dbReference>
<evidence type="ECO:0000256" key="4">
    <source>
        <dbReference type="ARBA" id="ARBA00023306"/>
    </source>
</evidence>
<dbReference type="SUPFAM" id="SSF47954">
    <property type="entry name" value="Cyclin-like"/>
    <property type="match status" value="1"/>
</dbReference>
<dbReference type="CDD" id="cd20543">
    <property type="entry name" value="CYCLIN_AtCycD-like_rpt1"/>
    <property type="match status" value="1"/>
</dbReference>
<gene>
    <name evidence="9" type="ORF">J1N35_015810</name>
</gene>
<dbReference type="InterPro" id="IPR048258">
    <property type="entry name" value="Cyclins_cyclin-box"/>
</dbReference>
<organism evidence="9 10">
    <name type="scientific">Gossypium stocksii</name>
    <dbReference type="NCBI Taxonomy" id="47602"/>
    <lineage>
        <taxon>Eukaryota</taxon>
        <taxon>Viridiplantae</taxon>
        <taxon>Streptophyta</taxon>
        <taxon>Embryophyta</taxon>
        <taxon>Tracheophyta</taxon>
        <taxon>Spermatophyta</taxon>
        <taxon>Magnoliopsida</taxon>
        <taxon>eudicotyledons</taxon>
        <taxon>Gunneridae</taxon>
        <taxon>Pentapetalae</taxon>
        <taxon>rosids</taxon>
        <taxon>malvids</taxon>
        <taxon>Malvales</taxon>
        <taxon>Malvaceae</taxon>
        <taxon>Malvoideae</taxon>
        <taxon>Gossypium</taxon>
    </lineage>
</organism>
<dbReference type="OrthoDB" id="5590282at2759"/>
<name>A0A9D3VZ59_9ROSI</name>
<evidence type="ECO:0000256" key="2">
    <source>
        <dbReference type="ARBA" id="ARBA00022618"/>
    </source>
</evidence>
<evidence type="ECO:0000256" key="1">
    <source>
        <dbReference type="ARBA" id="ARBA00009065"/>
    </source>
</evidence>
<feature type="region of interest" description="Disordered" evidence="6">
    <location>
        <begin position="364"/>
        <end position="395"/>
    </location>
</feature>
<protein>
    <recommendedName>
        <fullName evidence="11">Cyclin N-terminal domain-containing protein</fullName>
    </recommendedName>
</protein>
<dbReference type="PANTHER" id="PTHR10177">
    <property type="entry name" value="CYCLINS"/>
    <property type="match status" value="1"/>
</dbReference>
<keyword evidence="3 5" id="KW-0195">Cyclin</keyword>
<evidence type="ECO:0008006" key="11">
    <source>
        <dbReference type="Google" id="ProtNLM"/>
    </source>
</evidence>